<protein>
    <submittedName>
        <fullName evidence="5">AraC-type DNA-binding protein</fullName>
    </submittedName>
</protein>
<reference evidence="6" key="1">
    <citation type="submission" date="2016-11" db="EMBL/GenBank/DDBJ databases">
        <authorList>
            <person name="Varghese N."/>
            <person name="Submissions S."/>
        </authorList>
    </citation>
    <scope>NUCLEOTIDE SEQUENCE [LARGE SCALE GENOMIC DNA]</scope>
    <source>
        <strain evidence="6">GAS401</strain>
    </source>
</reference>
<name>A0A1M7TKJ1_9BRAD</name>
<dbReference type="PROSITE" id="PS01124">
    <property type="entry name" value="HTH_ARAC_FAMILY_2"/>
    <property type="match status" value="1"/>
</dbReference>
<dbReference type="PANTHER" id="PTHR46796:SF14">
    <property type="entry name" value="TRANSCRIPTIONAL REGULATORY PROTEIN"/>
    <property type="match status" value="1"/>
</dbReference>
<dbReference type="EMBL" id="LT670849">
    <property type="protein sequence ID" value="SHN71281.1"/>
    <property type="molecule type" value="Genomic_DNA"/>
</dbReference>
<evidence type="ECO:0000256" key="1">
    <source>
        <dbReference type="ARBA" id="ARBA00023015"/>
    </source>
</evidence>
<dbReference type="AlphaFoldDB" id="A0A1M7TKJ1"/>
<keyword evidence="6" id="KW-1185">Reference proteome</keyword>
<dbReference type="Proteomes" id="UP000184096">
    <property type="component" value="Chromosome I"/>
</dbReference>
<dbReference type="GO" id="GO:0003700">
    <property type="term" value="F:DNA-binding transcription factor activity"/>
    <property type="evidence" value="ECO:0007669"/>
    <property type="project" value="InterPro"/>
</dbReference>
<dbReference type="PANTHER" id="PTHR46796">
    <property type="entry name" value="HTH-TYPE TRANSCRIPTIONAL ACTIVATOR RHAS-RELATED"/>
    <property type="match status" value="1"/>
</dbReference>
<dbReference type="SMART" id="SM00342">
    <property type="entry name" value="HTH_ARAC"/>
    <property type="match status" value="1"/>
</dbReference>
<keyword evidence="2 5" id="KW-0238">DNA-binding</keyword>
<dbReference type="Gene3D" id="1.10.10.60">
    <property type="entry name" value="Homeodomain-like"/>
    <property type="match status" value="1"/>
</dbReference>
<evidence type="ECO:0000256" key="2">
    <source>
        <dbReference type="ARBA" id="ARBA00023125"/>
    </source>
</evidence>
<keyword evidence="1" id="KW-0805">Transcription regulation</keyword>
<dbReference type="InterPro" id="IPR050204">
    <property type="entry name" value="AraC_XylS_family_regulators"/>
</dbReference>
<evidence type="ECO:0000313" key="6">
    <source>
        <dbReference type="Proteomes" id="UP000184096"/>
    </source>
</evidence>
<dbReference type="InterPro" id="IPR009057">
    <property type="entry name" value="Homeodomain-like_sf"/>
</dbReference>
<sequence length="179" mass="19706">MDGSQATPDISSTDSAFGYLASSLAQLLEVVRRELEHDREAAKASLAAASTILQSEIERHSGAKPSATAGLTGWQIARVRAFIDKNLHRTIHTRDLSAVARRSPAHFSRSFKLTFGEPPHAYVVKRRLEKACNLMVTSAASLSEIALSAGFSDQAHLCKLFRQAFGQSPANWRREREMQ</sequence>
<dbReference type="PROSITE" id="PS00041">
    <property type="entry name" value="HTH_ARAC_FAMILY_1"/>
    <property type="match status" value="1"/>
</dbReference>
<evidence type="ECO:0000256" key="3">
    <source>
        <dbReference type="ARBA" id="ARBA00023163"/>
    </source>
</evidence>
<evidence type="ECO:0000313" key="5">
    <source>
        <dbReference type="EMBL" id="SHN71281.1"/>
    </source>
</evidence>
<dbReference type="GO" id="GO:0043565">
    <property type="term" value="F:sequence-specific DNA binding"/>
    <property type="evidence" value="ECO:0007669"/>
    <property type="project" value="InterPro"/>
</dbReference>
<dbReference type="RefSeq" id="WP_072817718.1">
    <property type="nucleotide sequence ID" value="NZ_LT670849.1"/>
</dbReference>
<proteinExistence type="predicted"/>
<feature type="domain" description="HTH araC/xylS-type" evidence="4">
    <location>
        <begin position="77"/>
        <end position="175"/>
    </location>
</feature>
<organism evidence="5 6">
    <name type="scientific">Bradyrhizobium erythrophlei</name>
    <dbReference type="NCBI Taxonomy" id="1437360"/>
    <lineage>
        <taxon>Bacteria</taxon>
        <taxon>Pseudomonadati</taxon>
        <taxon>Pseudomonadota</taxon>
        <taxon>Alphaproteobacteria</taxon>
        <taxon>Hyphomicrobiales</taxon>
        <taxon>Nitrobacteraceae</taxon>
        <taxon>Bradyrhizobium</taxon>
    </lineage>
</organism>
<gene>
    <name evidence="5" type="ORF">SAMN05444170_1978</name>
</gene>
<dbReference type="SUPFAM" id="SSF46689">
    <property type="entry name" value="Homeodomain-like"/>
    <property type="match status" value="2"/>
</dbReference>
<dbReference type="InterPro" id="IPR018062">
    <property type="entry name" value="HTH_AraC-typ_CS"/>
</dbReference>
<keyword evidence="3" id="KW-0804">Transcription</keyword>
<evidence type="ECO:0000259" key="4">
    <source>
        <dbReference type="PROSITE" id="PS01124"/>
    </source>
</evidence>
<accession>A0A1M7TKJ1</accession>
<dbReference type="OrthoDB" id="9806208at2"/>
<dbReference type="InterPro" id="IPR018060">
    <property type="entry name" value="HTH_AraC"/>
</dbReference>
<dbReference type="Pfam" id="PF12833">
    <property type="entry name" value="HTH_18"/>
    <property type="match status" value="1"/>
</dbReference>